<dbReference type="STRING" id="398673.A0A2P4ZCT6"/>
<dbReference type="Gene3D" id="2.70.130.10">
    <property type="entry name" value="Mannose-6-phosphate receptor binding domain"/>
    <property type="match status" value="1"/>
</dbReference>
<dbReference type="RefSeq" id="XP_024404780.1">
    <property type="nucleotide sequence ID" value="XM_024550493.1"/>
</dbReference>
<feature type="signal peptide" evidence="6">
    <location>
        <begin position="1"/>
        <end position="21"/>
    </location>
</feature>
<evidence type="ECO:0000256" key="5">
    <source>
        <dbReference type="SAM" id="Coils"/>
    </source>
</evidence>
<feature type="coiled-coil region" evidence="5">
    <location>
        <begin position="169"/>
        <end position="221"/>
    </location>
</feature>
<dbReference type="Pfam" id="PF08242">
    <property type="entry name" value="Methyltransf_12"/>
    <property type="match status" value="1"/>
</dbReference>
<evidence type="ECO:0000313" key="8">
    <source>
        <dbReference type="EMBL" id="PON22071.1"/>
    </source>
</evidence>
<dbReference type="AlphaFoldDB" id="A0A2P4ZCT6"/>
<evidence type="ECO:0000256" key="3">
    <source>
        <dbReference type="ARBA" id="ARBA00022824"/>
    </source>
</evidence>
<evidence type="ECO:0000259" key="7">
    <source>
        <dbReference type="PROSITE" id="PS51914"/>
    </source>
</evidence>
<dbReference type="SUPFAM" id="SSF50911">
    <property type="entry name" value="Mannose 6-phosphate receptor domain"/>
    <property type="match status" value="1"/>
</dbReference>
<feature type="coiled-coil region" evidence="5">
    <location>
        <begin position="247"/>
        <end position="281"/>
    </location>
</feature>
<keyword evidence="8" id="KW-0418">Kinase</keyword>
<reference evidence="8 9" key="1">
    <citation type="journal article" date="2016" name="Genome Announc.">
        <title>Draft Whole-Genome Sequence of Trichoderma gamsii T6085, a Promising Biocontrol Agent of Fusarium Head Blight on Wheat.</title>
        <authorList>
            <person name="Baroncelli R."/>
            <person name="Zapparata A."/>
            <person name="Piaggeschi G."/>
            <person name="Sarrocco S."/>
            <person name="Vannacci G."/>
        </authorList>
    </citation>
    <scope>NUCLEOTIDE SEQUENCE [LARGE SCALE GENOMIC DNA]</scope>
    <source>
        <strain evidence="8 9">T6085</strain>
    </source>
</reference>
<evidence type="ECO:0000256" key="1">
    <source>
        <dbReference type="ARBA" id="ARBA00022387"/>
    </source>
</evidence>
<keyword evidence="2 6" id="KW-0732">Signal</keyword>
<dbReference type="InterPro" id="IPR013217">
    <property type="entry name" value="Methyltransf_12"/>
</dbReference>
<dbReference type="Gene3D" id="3.40.50.150">
    <property type="entry name" value="Vaccinia Virus protein VP39"/>
    <property type="match status" value="1"/>
</dbReference>
<proteinExistence type="predicted"/>
<dbReference type="PANTHER" id="PTHR12630">
    <property type="entry name" value="N-LINKED OLIGOSACCHARIDE PROCESSING"/>
    <property type="match status" value="1"/>
</dbReference>
<dbReference type="InterPro" id="IPR028146">
    <property type="entry name" value="PRKCSH_N"/>
</dbReference>
<evidence type="ECO:0000256" key="2">
    <source>
        <dbReference type="ARBA" id="ARBA00022729"/>
    </source>
</evidence>
<accession>A0A2P4ZCT6</accession>
<evidence type="ECO:0000256" key="6">
    <source>
        <dbReference type="SAM" id="SignalP"/>
    </source>
</evidence>
<dbReference type="CDD" id="cd02440">
    <property type="entry name" value="AdoMet_MTases"/>
    <property type="match status" value="1"/>
</dbReference>
<gene>
    <name evidence="8" type="ORF">TGAM01_v209141</name>
</gene>
<keyword evidence="5" id="KW-0175">Coiled coil</keyword>
<keyword evidence="9" id="KW-1185">Reference proteome</keyword>
<dbReference type="GeneID" id="29982137"/>
<organism evidence="8 9">
    <name type="scientific">Trichoderma gamsii</name>
    <dbReference type="NCBI Taxonomy" id="398673"/>
    <lineage>
        <taxon>Eukaryota</taxon>
        <taxon>Fungi</taxon>
        <taxon>Dikarya</taxon>
        <taxon>Ascomycota</taxon>
        <taxon>Pezizomycotina</taxon>
        <taxon>Sordariomycetes</taxon>
        <taxon>Hypocreomycetidae</taxon>
        <taxon>Hypocreales</taxon>
        <taxon>Hypocreaceae</taxon>
        <taxon>Trichoderma</taxon>
    </lineage>
</organism>
<dbReference type="InterPro" id="IPR044865">
    <property type="entry name" value="MRH_dom"/>
</dbReference>
<keyword evidence="8" id="KW-0808">Transferase</keyword>
<keyword evidence="4" id="KW-1015">Disulfide bond</keyword>
<dbReference type="Pfam" id="PF13015">
    <property type="entry name" value="PRKCSH_1"/>
    <property type="match status" value="1"/>
</dbReference>
<evidence type="ECO:0000256" key="4">
    <source>
        <dbReference type="ARBA" id="ARBA00023157"/>
    </source>
</evidence>
<dbReference type="GO" id="GO:0016301">
    <property type="term" value="F:kinase activity"/>
    <property type="evidence" value="ECO:0007669"/>
    <property type="project" value="UniProtKB-KW"/>
</dbReference>
<dbReference type="EMBL" id="JPDN02000042">
    <property type="protein sequence ID" value="PON22071.1"/>
    <property type="molecule type" value="Genomic_DNA"/>
</dbReference>
<evidence type="ECO:0000313" key="9">
    <source>
        <dbReference type="Proteomes" id="UP000054821"/>
    </source>
</evidence>
<comment type="caution">
    <text evidence="8">The sequence shown here is derived from an EMBL/GenBank/DDBJ whole genome shotgun (WGS) entry which is preliminary data.</text>
</comment>
<dbReference type="PROSITE" id="PS51914">
    <property type="entry name" value="MRH"/>
    <property type="match status" value="1"/>
</dbReference>
<feature type="domain" description="MRH" evidence="7">
    <location>
        <begin position="434"/>
        <end position="548"/>
    </location>
</feature>
<dbReference type="SUPFAM" id="SSF53335">
    <property type="entry name" value="S-adenosyl-L-methionine-dependent methyltransferases"/>
    <property type="match status" value="1"/>
</dbReference>
<dbReference type="InterPro" id="IPR036607">
    <property type="entry name" value="PRKCSH"/>
</dbReference>
<dbReference type="Proteomes" id="UP000054821">
    <property type="component" value="Unassembled WGS sequence"/>
</dbReference>
<dbReference type="PANTHER" id="PTHR12630:SF1">
    <property type="entry name" value="GLUCOSIDASE 2 SUBUNIT BETA"/>
    <property type="match status" value="1"/>
</dbReference>
<dbReference type="InterPro" id="IPR029063">
    <property type="entry name" value="SAM-dependent_MTases_sf"/>
</dbReference>
<dbReference type="GO" id="GO:0017177">
    <property type="term" value="C:glucosidase II complex"/>
    <property type="evidence" value="ECO:0007669"/>
    <property type="project" value="TreeGrafter"/>
</dbReference>
<name>A0A2P4ZCT6_9HYPO</name>
<sequence>MQHPKSLALLGAVCSFTVAAAGSVPRGVGPEFASYYQNNDVFACIANPSIKISLDRVNDGSCDCPDGSDEPGTAACAFIDHLSPEQPLIGSPTGTTNTTQSLPGFWCANKGHLPAYIPFSYVNDGICDYDVCCDGSDEYRHANGVKCADRCSEIGKEYRKLAEARRKSAEKASVIKQQMLKEAKELRQEVERRITILEQDKRNIEARKADLEQKYAEALKEDSNRVVKKEGAGGKLGVLVGLAKDRVEELREALRLVTEDREVLRAKKIELEAILKQFKEDYNPNFNDEGVKAAVRSWDDYAAREAESDQAEFHESDINEILKEDDESNGVNWKAFDEFGEDTDVLYNFDAYLPPFIRNVLQEKLKSLRKWLVENGLIAATPSDGSESKEVRTAREYAEAADVDLRNKIRDLEADQSDLQKDYGPSDIFRAIKGKCAEIDSGEYTYEICWLDKTMQKSKKGHGSTNMGNFDRIDIEMADDDERVDGKSLGSGPRMVMRYNNGQTCWNGPQRRTDVWLGCAEKEEVWRVTEAEKCVYKMEVGTPAALEQNAGSATYTPFLLRLYDFWVLGVSNHFAWQCSTTKIQLPLFKATIGTKHLDVGVGTGYYPAKTVETSTPCKEITLVDLNPNTLNQAAARINEAQSSIKVNTVVANIYEPLPLPAGEKFDSISTFYLLHCLAGPPESKTKVFDVLKTYVADDGVFVGTTILGEERPMNFFASRLMKIYNEKGIFDNWQDSKAVFEEGLRRNFDEVDIQIIGRSMVWTARRPKKEA</sequence>
<protein>
    <recommendedName>
        <fullName evidence="1">Glucosidase 2 subunit beta</fullName>
    </recommendedName>
</protein>
<dbReference type="GO" id="GO:0006491">
    <property type="term" value="P:N-glycan processing"/>
    <property type="evidence" value="ECO:0007669"/>
    <property type="project" value="TreeGrafter"/>
</dbReference>
<keyword evidence="3" id="KW-0256">Endoplasmic reticulum</keyword>
<feature type="chain" id="PRO_5015114506" description="Glucosidase 2 subunit beta" evidence="6">
    <location>
        <begin position="22"/>
        <end position="771"/>
    </location>
</feature>
<dbReference type="InterPro" id="IPR039794">
    <property type="entry name" value="Gtb1-like"/>
</dbReference>
<dbReference type="InterPro" id="IPR009011">
    <property type="entry name" value="Man6P_isomerase_rcpt-bd_dom_sf"/>
</dbReference>
<dbReference type="Pfam" id="PF12999">
    <property type="entry name" value="PRKCSH-like"/>
    <property type="match status" value="2"/>
</dbReference>